<gene>
    <name evidence="1" type="ORF">LCGC14_1048270</name>
</gene>
<dbReference type="AlphaFoldDB" id="A0A0F9QVU3"/>
<reference evidence="1" key="1">
    <citation type="journal article" date="2015" name="Nature">
        <title>Complex archaea that bridge the gap between prokaryotes and eukaryotes.</title>
        <authorList>
            <person name="Spang A."/>
            <person name="Saw J.H."/>
            <person name="Jorgensen S.L."/>
            <person name="Zaremba-Niedzwiedzka K."/>
            <person name="Martijn J."/>
            <person name="Lind A.E."/>
            <person name="van Eijk R."/>
            <person name="Schleper C."/>
            <person name="Guy L."/>
            <person name="Ettema T.J."/>
        </authorList>
    </citation>
    <scope>NUCLEOTIDE SEQUENCE</scope>
</reference>
<sequence>MEKKDLKELEKELSSIKTFIIAQAQLLGEILNEIKLLRRDIKSQH</sequence>
<organism evidence="1">
    <name type="scientific">marine sediment metagenome</name>
    <dbReference type="NCBI Taxonomy" id="412755"/>
    <lineage>
        <taxon>unclassified sequences</taxon>
        <taxon>metagenomes</taxon>
        <taxon>ecological metagenomes</taxon>
    </lineage>
</organism>
<name>A0A0F9QVU3_9ZZZZ</name>
<comment type="caution">
    <text evidence="1">The sequence shown here is derived from an EMBL/GenBank/DDBJ whole genome shotgun (WGS) entry which is preliminary data.</text>
</comment>
<proteinExistence type="predicted"/>
<dbReference type="EMBL" id="LAZR01004366">
    <property type="protein sequence ID" value="KKN09273.1"/>
    <property type="molecule type" value="Genomic_DNA"/>
</dbReference>
<evidence type="ECO:0000313" key="1">
    <source>
        <dbReference type="EMBL" id="KKN09273.1"/>
    </source>
</evidence>
<protein>
    <submittedName>
        <fullName evidence="1">Uncharacterized protein</fullName>
    </submittedName>
</protein>
<accession>A0A0F9QVU3</accession>